<dbReference type="EMBL" id="CP036401">
    <property type="protein sequence ID" value="QBI01194.1"/>
    <property type="molecule type" value="Genomic_DNA"/>
</dbReference>
<evidence type="ECO:0000313" key="5">
    <source>
        <dbReference type="Proteomes" id="UP000292307"/>
    </source>
</evidence>
<dbReference type="RefSeq" id="WP_131145316.1">
    <property type="nucleotide sequence ID" value="NZ_BMWV01000007.1"/>
</dbReference>
<reference evidence="3" key="3">
    <citation type="submission" date="2022-12" db="EMBL/GenBank/DDBJ databases">
        <authorList>
            <person name="Sun Q."/>
            <person name="Kim S."/>
        </authorList>
    </citation>
    <scope>NUCLEOTIDE SEQUENCE</scope>
    <source>
        <strain evidence="3">KCTC 12343</strain>
    </source>
</reference>
<evidence type="ECO:0000313" key="4">
    <source>
        <dbReference type="EMBL" id="QBI01194.1"/>
    </source>
</evidence>
<evidence type="ECO:0000259" key="2">
    <source>
        <dbReference type="PROSITE" id="PS50110"/>
    </source>
</evidence>
<dbReference type="Proteomes" id="UP000292307">
    <property type="component" value="Chromosome"/>
</dbReference>
<dbReference type="AlphaFoldDB" id="A0A411WWP3"/>
<dbReference type="InterPro" id="IPR011006">
    <property type="entry name" value="CheY-like_superfamily"/>
</dbReference>
<dbReference type="InterPro" id="IPR029058">
    <property type="entry name" value="AB_hydrolase_fold"/>
</dbReference>
<dbReference type="InterPro" id="IPR001789">
    <property type="entry name" value="Sig_transdc_resp-reg_receiver"/>
</dbReference>
<sequence>MKIIICDDDVVRRQRLVGFLSSIDKTSSFKVHEVSTTDEVSKLLSDQYFDALVLDVVVPKRSDDTPSAHNGSRLLNQICNGRKLRKPERIIALTAYLEDIQQYRSAFADFGVAVVEARTQQPDWENAVLDSLAYTAESQVARARLPLLNVISVHGIRTYGGWQHKLQALVTESAGHVEFHHHKYGYFSALSFLLPTSRDVEVNRLIAHLSGVFNKDREKKFIIFAHSFGTFLVANALEELYRQGYRNVHRIVLSGSVLRSNYDWRFLNGCGVEIINDCAQNDLVLWVSEAVVLKTGMAGKVGFYGIQNPSITNRFQLGGHSVYFYGLTFMREFWIPLLDPSVPVAQFDKRNEPGVIHHFVEGIISFIGKIKPYLYASGVLWVLYRMGLFSLAK</sequence>
<dbReference type="GO" id="GO:0000160">
    <property type="term" value="P:phosphorelay signal transduction system"/>
    <property type="evidence" value="ECO:0007669"/>
    <property type="project" value="InterPro"/>
</dbReference>
<feature type="domain" description="Response regulatory" evidence="2">
    <location>
        <begin position="2"/>
        <end position="133"/>
    </location>
</feature>
<dbReference type="Proteomes" id="UP000628442">
    <property type="component" value="Unassembled WGS sequence"/>
</dbReference>
<dbReference type="SUPFAM" id="SSF52172">
    <property type="entry name" value="CheY-like"/>
    <property type="match status" value="1"/>
</dbReference>
<accession>A0A411WWP3</accession>
<protein>
    <submittedName>
        <fullName evidence="4">Response regulator</fullName>
    </submittedName>
</protein>
<evidence type="ECO:0000256" key="1">
    <source>
        <dbReference type="PROSITE-ProRule" id="PRU00169"/>
    </source>
</evidence>
<name>A0A411WWP3_9BURK</name>
<dbReference type="EMBL" id="BMWV01000007">
    <property type="protein sequence ID" value="GGY48852.1"/>
    <property type="molecule type" value="Genomic_DNA"/>
</dbReference>
<dbReference type="OrthoDB" id="2988699at2"/>
<feature type="modified residue" description="4-aspartylphosphate" evidence="1">
    <location>
        <position position="55"/>
    </location>
</feature>
<dbReference type="PROSITE" id="PS50110">
    <property type="entry name" value="RESPONSE_REGULATORY"/>
    <property type="match status" value="1"/>
</dbReference>
<gene>
    <name evidence="4" type="ORF">EYF70_10325</name>
    <name evidence="3" type="ORF">GCM10007387_33900</name>
</gene>
<dbReference type="SUPFAM" id="SSF53474">
    <property type="entry name" value="alpha/beta-Hydrolases"/>
    <property type="match status" value="1"/>
</dbReference>
<proteinExistence type="predicted"/>
<evidence type="ECO:0000313" key="6">
    <source>
        <dbReference type="Proteomes" id="UP000628442"/>
    </source>
</evidence>
<reference evidence="3" key="1">
    <citation type="journal article" date="2014" name="Int. J. Syst. Evol. Microbiol.">
        <title>Complete genome sequence of Corynebacterium casei LMG S-19264T (=DSM 44701T), isolated from a smear-ripened cheese.</title>
        <authorList>
            <consortium name="US DOE Joint Genome Institute (JGI-PGF)"/>
            <person name="Walter F."/>
            <person name="Albersmeier A."/>
            <person name="Kalinowski J."/>
            <person name="Ruckert C."/>
        </authorList>
    </citation>
    <scope>NUCLEOTIDE SEQUENCE</scope>
    <source>
        <strain evidence="3">KCTC 12343</strain>
    </source>
</reference>
<organism evidence="3 6">
    <name type="scientific">Pseudoduganella albidiflava</name>
    <dbReference type="NCBI Taxonomy" id="321983"/>
    <lineage>
        <taxon>Bacteria</taxon>
        <taxon>Pseudomonadati</taxon>
        <taxon>Pseudomonadota</taxon>
        <taxon>Betaproteobacteria</taxon>
        <taxon>Burkholderiales</taxon>
        <taxon>Oxalobacteraceae</taxon>
        <taxon>Telluria group</taxon>
        <taxon>Pseudoduganella</taxon>
    </lineage>
</organism>
<evidence type="ECO:0000313" key="3">
    <source>
        <dbReference type="EMBL" id="GGY48852.1"/>
    </source>
</evidence>
<keyword evidence="5" id="KW-1185">Reference proteome</keyword>
<reference evidence="4 5" key="2">
    <citation type="submission" date="2019-02" db="EMBL/GenBank/DDBJ databases">
        <title>Draft Genome Sequences of Six Type Strains of the Genus Massilia.</title>
        <authorList>
            <person name="Miess H."/>
            <person name="Frediansyhah A."/>
            <person name="Gross H."/>
        </authorList>
    </citation>
    <scope>NUCLEOTIDE SEQUENCE [LARGE SCALE GENOMIC DNA]</scope>
    <source>
        <strain evidence="4 5">DSM 17472</strain>
    </source>
</reference>
<dbReference type="Gene3D" id="3.40.50.2300">
    <property type="match status" value="1"/>
</dbReference>
<keyword evidence="1" id="KW-0597">Phosphoprotein</keyword>